<dbReference type="EMBL" id="CP119311">
    <property type="protein sequence ID" value="WEK34891.1"/>
    <property type="molecule type" value="Genomic_DNA"/>
</dbReference>
<gene>
    <name evidence="1" type="ORF">P0Y53_20580</name>
</gene>
<proteinExistence type="predicted"/>
<protein>
    <recommendedName>
        <fullName evidence="3">Helix-turn-helix protein</fullName>
    </recommendedName>
</protein>
<evidence type="ECO:0000313" key="2">
    <source>
        <dbReference type="Proteomes" id="UP001220610"/>
    </source>
</evidence>
<dbReference type="InterPro" id="IPR010982">
    <property type="entry name" value="Lambda_DNA-bd_dom_sf"/>
</dbReference>
<dbReference type="Gene3D" id="1.10.260.40">
    <property type="entry name" value="lambda repressor-like DNA-binding domains"/>
    <property type="match status" value="1"/>
</dbReference>
<dbReference type="SUPFAM" id="SSF47413">
    <property type="entry name" value="lambda repressor-like DNA-binding domains"/>
    <property type="match status" value="1"/>
</dbReference>
<dbReference type="Proteomes" id="UP001220610">
    <property type="component" value="Chromosome"/>
</dbReference>
<dbReference type="AlphaFoldDB" id="A0AAJ5WQ54"/>
<dbReference type="GO" id="GO:0003677">
    <property type="term" value="F:DNA binding"/>
    <property type="evidence" value="ECO:0007669"/>
    <property type="project" value="InterPro"/>
</dbReference>
<evidence type="ECO:0008006" key="3">
    <source>
        <dbReference type="Google" id="ProtNLM"/>
    </source>
</evidence>
<organism evidence="1 2">
    <name type="scientific">Candidatus Pseudobacter hemicellulosilyticus</name>
    <dbReference type="NCBI Taxonomy" id="3121375"/>
    <lineage>
        <taxon>Bacteria</taxon>
        <taxon>Pseudomonadati</taxon>
        <taxon>Bacteroidota</taxon>
        <taxon>Chitinophagia</taxon>
        <taxon>Chitinophagales</taxon>
        <taxon>Chitinophagaceae</taxon>
        <taxon>Pseudobacter</taxon>
    </lineage>
</organism>
<sequence>MKKIKRRDLLRSREYWMVQIQQDLYAVIEEYMQKNSLNRTSLAEQLQVTKGYITQVLKGDFDHKISKLVDLSLFAGKAPVLHFVDLNTFIQNDEEDQTYSLVAHVKPSAGRFKKTPPMIYPGKENPASFEI</sequence>
<name>A0AAJ5WQ54_9BACT</name>
<reference evidence="1" key="1">
    <citation type="submission" date="2023-03" db="EMBL/GenBank/DDBJ databases">
        <title>Andean soil-derived lignocellulolytic bacterial consortium as a source of novel taxa and putative plastic-active enzymes.</title>
        <authorList>
            <person name="Diaz-Garcia L."/>
            <person name="Chuvochina M."/>
            <person name="Feuerriegel G."/>
            <person name="Bunk B."/>
            <person name="Sproer C."/>
            <person name="Streit W.R."/>
            <person name="Rodriguez L.M."/>
            <person name="Overmann J."/>
            <person name="Jimenez D.J."/>
        </authorList>
    </citation>
    <scope>NUCLEOTIDE SEQUENCE</scope>
    <source>
        <strain evidence="1">MAG 7</strain>
    </source>
</reference>
<evidence type="ECO:0000313" key="1">
    <source>
        <dbReference type="EMBL" id="WEK34891.1"/>
    </source>
</evidence>
<accession>A0AAJ5WQ54</accession>